<organism evidence="5 6">
    <name type="scientific">Dyadobacter soli</name>
    <dbReference type="NCBI Taxonomy" id="659014"/>
    <lineage>
        <taxon>Bacteria</taxon>
        <taxon>Pseudomonadati</taxon>
        <taxon>Bacteroidota</taxon>
        <taxon>Cytophagia</taxon>
        <taxon>Cytophagales</taxon>
        <taxon>Spirosomataceae</taxon>
        <taxon>Dyadobacter</taxon>
    </lineage>
</organism>
<evidence type="ECO:0000313" key="6">
    <source>
        <dbReference type="Proteomes" id="UP000198748"/>
    </source>
</evidence>
<keyword evidence="6" id="KW-1185">Reference proteome</keyword>
<evidence type="ECO:0000256" key="3">
    <source>
        <dbReference type="ARBA" id="ARBA00022969"/>
    </source>
</evidence>
<reference evidence="6" key="1">
    <citation type="submission" date="2016-10" db="EMBL/GenBank/DDBJ databases">
        <authorList>
            <person name="Varghese N."/>
            <person name="Submissions S."/>
        </authorList>
    </citation>
    <scope>NUCLEOTIDE SEQUENCE [LARGE SCALE GENOMIC DNA]</scope>
    <source>
        <strain evidence="6">DSM 25329</strain>
    </source>
</reference>
<dbReference type="Gene3D" id="1.20.190.10">
    <property type="entry name" value="Pesticidal crystal protein, N-terminal domain"/>
    <property type="match status" value="1"/>
</dbReference>
<dbReference type="GO" id="GO:0090729">
    <property type="term" value="F:toxin activity"/>
    <property type="evidence" value="ECO:0007669"/>
    <property type="project" value="UniProtKB-KW"/>
</dbReference>
<dbReference type="EMBL" id="FNAN01000001">
    <property type="protein sequence ID" value="SDD54660.1"/>
    <property type="molecule type" value="Genomic_DNA"/>
</dbReference>
<keyword evidence="2" id="KW-0800">Toxin</keyword>
<dbReference type="OrthoDB" id="9817966at2"/>
<protein>
    <submittedName>
        <fullName evidence="5">Uncharacterized protein</fullName>
    </submittedName>
</protein>
<proteinExistence type="inferred from homology"/>
<evidence type="ECO:0000256" key="4">
    <source>
        <dbReference type="ARBA" id="ARBA00023026"/>
    </source>
</evidence>
<dbReference type="GO" id="GO:0030435">
    <property type="term" value="P:sporulation resulting in formation of a cellular spore"/>
    <property type="evidence" value="ECO:0007669"/>
    <property type="project" value="UniProtKB-KW"/>
</dbReference>
<evidence type="ECO:0000256" key="2">
    <source>
        <dbReference type="ARBA" id="ARBA00022656"/>
    </source>
</evidence>
<comment type="similarity">
    <text evidence="1">Belongs to the delta endotoxin family.</text>
</comment>
<keyword evidence="4" id="KW-0843">Virulence</keyword>
<gene>
    <name evidence="5" type="ORF">SAMN04487996_101285</name>
</gene>
<accession>A0A1G6VLZ8</accession>
<evidence type="ECO:0000256" key="1">
    <source>
        <dbReference type="ARBA" id="ARBA00007819"/>
    </source>
</evidence>
<keyword evidence="3" id="KW-0749">Sporulation</keyword>
<dbReference type="STRING" id="659014.SAMN04487996_101285"/>
<dbReference type="RefSeq" id="WP_143016775.1">
    <property type="nucleotide sequence ID" value="NZ_FNAN01000001.1"/>
</dbReference>
<dbReference type="InterPro" id="IPR036716">
    <property type="entry name" value="Pest_crys_N_sf"/>
</dbReference>
<dbReference type="AlphaFoldDB" id="A0A1G6VLZ8"/>
<sequence>MQTLLGGVTFIVDEITAAAPADYETALLTNLSSDPNADLSESVKQLRGNAASLPLQTTPDQPLSDAELRLIDLKVACAMLDIEAAFPLLPGELVEGEPGKGILSAEWQHLPAGTPVVTRTTNFRTIHLASQQHRFVNNALVDARPSLKLKSSNPCWGWDRPVQDDSATAYIFEMINTLLGLSEIGLVFTPFISMFADQATKGISWDDVVKTAKCAAEQISKTNDVEILKGSLAGLNNELTTTYMPIKNRVKGTTGDARTKNMQDAYSWGSSIITSMTSTLGALSADNLGAAALVAYVSGAGTIIGLYQDLSTVDAASPDPAQSGAIEAMRNFANTASAYVQNAVDGLAAERSDAIQLVEETQPVNRCSGGMSPTCVQIGTRVSGYHWEDRITGDHSGTWKVNYDYQRDEKRNACIADLNNYKGPLISKFRDQLAPLLKAAQAFKGATIPHPIP</sequence>
<name>A0A1G6VLZ8_9BACT</name>
<evidence type="ECO:0000313" key="5">
    <source>
        <dbReference type="EMBL" id="SDD54660.1"/>
    </source>
</evidence>
<dbReference type="Proteomes" id="UP000198748">
    <property type="component" value="Unassembled WGS sequence"/>
</dbReference>